<evidence type="ECO:0000313" key="2">
    <source>
        <dbReference type="EMBL" id="AYQ71277.1"/>
    </source>
</evidence>
<keyword evidence="1" id="KW-0812">Transmembrane</keyword>
<reference evidence="2 3" key="1">
    <citation type="submission" date="2018-10" db="EMBL/GenBank/DDBJ databases">
        <title>Genome Sequence of Cohnella sp.</title>
        <authorList>
            <person name="Srinivasan S."/>
            <person name="Kim M.K."/>
        </authorList>
    </citation>
    <scope>NUCLEOTIDE SEQUENCE [LARGE SCALE GENOMIC DNA]</scope>
    <source>
        <strain evidence="2 3">18JY8-7</strain>
    </source>
</reference>
<keyword evidence="1" id="KW-1133">Transmembrane helix</keyword>
<evidence type="ECO:0000313" key="3">
    <source>
        <dbReference type="Proteomes" id="UP000269097"/>
    </source>
</evidence>
<dbReference type="KEGG" id="coh:EAV92_00840"/>
<feature type="transmembrane region" description="Helical" evidence="1">
    <location>
        <begin position="46"/>
        <end position="64"/>
    </location>
</feature>
<keyword evidence="1" id="KW-0472">Membrane</keyword>
<feature type="transmembrane region" description="Helical" evidence="1">
    <location>
        <begin position="71"/>
        <end position="101"/>
    </location>
</feature>
<organism evidence="2 3">
    <name type="scientific">Cohnella candidum</name>
    <dbReference type="NCBI Taxonomy" id="2674991"/>
    <lineage>
        <taxon>Bacteria</taxon>
        <taxon>Bacillati</taxon>
        <taxon>Bacillota</taxon>
        <taxon>Bacilli</taxon>
        <taxon>Bacillales</taxon>
        <taxon>Paenibacillaceae</taxon>
        <taxon>Cohnella</taxon>
    </lineage>
</organism>
<dbReference type="RefSeq" id="WP_123039341.1">
    <property type="nucleotide sequence ID" value="NZ_CP033433.1"/>
</dbReference>
<dbReference type="Proteomes" id="UP000269097">
    <property type="component" value="Chromosome"/>
</dbReference>
<protein>
    <recommendedName>
        <fullName evidence="4">DUF4064 domain-containing protein</fullName>
    </recommendedName>
</protein>
<accession>A0A3G3JTP3</accession>
<proteinExistence type="predicted"/>
<dbReference type="AlphaFoldDB" id="A0A3G3JTP3"/>
<keyword evidence="3" id="KW-1185">Reference proteome</keyword>
<sequence>MSIAKVTGVLGALLGMAGSVWLIAGGWQDMHGFDSQTAEYHNGMIFVRYGIAFLVTFLVIACLVTRGNWKWCLFIGVCCTLFSLIGMFSIGSALIGGSLYVSIHSFLNVMRQREMAS</sequence>
<gene>
    <name evidence="2" type="ORF">EAV92_00840</name>
</gene>
<dbReference type="EMBL" id="CP033433">
    <property type="protein sequence ID" value="AYQ71277.1"/>
    <property type="molecule type" value="Genomic_DNA"/>
</dbReference>
<evidence type="ECO:0008006" key="4">
    <source>
        <dbReference type="Google" id="ProtNLM"/>
    </source>
</evidence>
<name>A0A3G3JTP3_9BACL</name>
<evidence type="ECO:0000256" key="1">
    <source>
        <dbReference type="SAM" id="Phobius"/>
    </source>
</evidence>